<reference evidence="8" key="1">
    <citation type="journal article" date="2019" name="Beilstein J. Org. Chem.">
        <title>Nanangenines: drimane sesquiterpenoids as the dominant metabolite cohort of a novel Australian fungus, Aspergillus nanangensis.</title>
        <authorList>
            <person name="Lacey H.J."/>
            <person name="Gilchrist C.L.M."/>
            <person name="Crombie A."/>
            <person name="Kalaitzis J.A."/>
            <person name="Vuong D."/>
            <person name="Rutledge P.J."/>
            <person name="Turner P."/>
            <person name="Pitt J.I."/>
            <person name="Lacey E."/>
            <person name="Chooi Y.H."/>
            <person name="Piggott A.M."/>
        </authorList>
    </citation>
    <scope>NUCLEOTIDE SEQUENCE</scope>
    <source>
        <strain evidence="8">MST-FP2251</strain>
    </source>
</reference>
<dbReference type="PANTHER" id="PTHR38107">
    <property type="match status" value="1"/>
</dbReference>
<dbReference type="Gene3D" id="1.10.530.40">
    <property type="match status" value="1"/>
</dbReference>
<comment type="catalytic activity">
    <reaction evidence="1">
        <text>Hydrolysis of (1-&gt;4)-beta-linkages between N-acetylmuramic acid and N-acetyl-D-glucosamine residues in a peptidoglycan and between N-acetyl-D-glucosamine residues in chitodextrins.</text>
        <dbReference type="EC" id="3.2.1.17"/>
    </reaction>
</comment>
<dbReference type="GO" id="GO:0031640">
    <property type="term" value="P:killing of cells of another organism"/>
    <property type="evidence" value="ECO:0007669"/>
    <property type="project" value="UniProtKB-KW"/>
</dbReference>
<keyword evidence="9" id="KW-1185">Reference proteome</keyword>
<keyword evidence="2" id="KW-0929">Antimicrobial</keyword>
<dbReference type="EMBL" id="VCAU01000106">
    <property type="protein sequence ID" value="KAF9885021.1"/>
    <property type="molecule type" value="Genomic_DNA"/>
</dbReference>
<evidence type="ECO:0000256" key="5">
    <source>
        <dbReference type="ARBA" id="ARBA00023200"/>
    </source>
</evidence>
<proteinExistence type="inferred from homology"/>
<dbReference type="GO" id="GO:0016998">
    <property type="term" value="P:cell wall macromolecule catabolic process"/>
    <property type="evidence" value="ECO:0007669"/>
    <property type="project" value="InterPro"/>
</dbReference>
<evidence type="ECO:0000256" key="1">
    <source>
        <dbReference type="ARBA" id="ARBA00000632"/>
    </source>
</evidence>
<evidence type="ECO:0008006" key="10">
    <source>
        <dbReference type="Google" id="ProtNLM"/>
    </source>
</evidence>
<keyword evidence="7" id="KW-0732">Signal</keyword>
<name>A0AAD4CEI4_ASPNN</name>
<dbReference type="InterPro" id="IPR033907">
    <property type="entry name" value="Endolysin_autolysin"/>
</dbReference>
<dbReference type="Pfam" id="PF00959">
    <property type="entry name" value="Phage_lysozyme"/>
    <property type="match status" value="1"/>
</dbReference>
<dbReference type="InterPro" id="IPR023346">
    <property type="entry name" value="Lysozyme-like_dom_sf"/>
</dbReference>
<keyword evidence="6" id="KW-0326">Glycosidase</keyword>
<keyword evidence="4" id="KW-0378">Hydrolase</keyword>
<protein>
    <recommendedName>
        <fullName evidence="10">Lysozyme</fullName>
    </recommendedName>
</protein>
<dbReference type="HAMAP" id="MF_04110">
    <property type="entry name" value="ENDOLYSIN_T4"/>
    <property type="match status" value="1"/>
</dbReference>
<dbReference type="AlphaFoldDB" id="A0AAD4CEI4"/>
<evidence type="ECO:0000256" key="2">
    <source>
        <dbReference type="ARBA" id="ARBA00022529"/>
    </source>
</evidence>
<dbReference type="CDD" id="cd00737">
    <property type="entry name" value="lyz_endolysin_autolysin"/>
    <property type="match status" value="1"/>
</dbReference>
<reference evidence="8" key="2">
    <citation type="submission" date="2020-02" db="EMBL/GenBank/DDBJ databases">
        <authorList>
            <person name="Gilchrist C.L.M."/>
            <person name="Chooi Y.-H."/>
        </authorList>
    </citation>
    <scope>NUCLEOTIDE SEQUENCE</scope>
    <source>
        <strain evidence="8">MST-FP2251</strain>
    </source>
</reference>
<gene>
    <name evidence="8" type="ORF">FE257_000844</name>
</gene>
<dbReference type="GO" id="GO:0009253">
    <property type="term" value="P:peptidoglycan catabolic process"/>
    <property type="evidence" value="ECO:0007669"/>
    <property type="project" value="InterPro"/>
</dbReference>
<keyword evidence="3" id="KW-0081">Bacteriolytic enzyme</keyword>
<evidence type="ECO:0000313" key="9">
    <source>
        <dbReference type="Proteomes" id="UP001194746"/>
    </source>
</evidence>
<feature type="chain" id="PRO_5042204490" description="Lysozyme" evidence="7">
    <location>
        <begin position="17"/>
        <end position="182"/>
    </location>
</feature>
<dbReference type="GO" id="GO:0003796">
    <property type="term" value="F:lysozyme activity"/>
    <property type="evidence" value="ECO:0007669"/>
    <property type="project" value="UniProtKB-EC"/>
</dbReference>
<dbReference type="Proteomes" id="UP001194746">
    <property type="component" value="Unassembled WGS sequence"/>
</dbReference>
<dbReference type="GO" id="GO:0042742">
    <property type="term" value="P:defense response to bacterium"/>
    <property type="evidence" value="ECO:0007669"/>
    <property type="project" value="UniProtKB-KW"/>
</dbReference>
<evidence type="ECO:0000256" key="3">
    <source>
        <dbReference type="ARBA" id="ARBA00022638"/>
    </source>
</evidence>
<dbReference type="PANTHER" id="PTHR38107:SF3">
    <property type="entry name" value="LYSOZYME RRRD-RELATED"/>
    <property type="match status" value="1"/>
</dbReference>
<dbReference type="InterPro" id="IPR034690">
    <property type="entry name" value="Endolysin_T4_type"/>
</dbReference>
<keyword evidence="5" id="KW-1035">Host cytoplasm</keyword>
<comment type="caution">
    <text evidence="8">The sequence shown here is derived from an EMBL/GenBank/DDBJ whole genome shotgun (WGS) entry which is preliminary data.</text>
</comment>
<evidence type="ECO:0000256" key="7">
    <source>
        <dbReference type="SAM" id="SignalP"/>
    </source>
</evidence>
<evidence type="ECO:0000256" key="6">
    <source>
        <dbReference type="ARBA" id="ARBA00023295"/>
    </source>
</evidence>
<dbReference type="InterPro" id="IPR002196">
    <property type="entry name" value="Glyco_hydro_24"/>
</dbReference>
<dbReference type="InterPro" id="IPR023347">
    <property type="entry name" value="Lysozyme_dom_sf"/>
</dbReference>
<organism evidence="8 9">
    <name type="scientific">Aspergillus nanangensis</name>
    <dbReference type="NCBI Taxonomy" id="2582783"/>
    <lineage>
        <taxon>Eukaryota</taxon>
        <taxon>Fungi</taxon>
        <taxon>Dikarya</taxon>
        <taxon>Ascomycota</taxon>
        <taxon>Pezizomycotina</taxon>
        <taxon>Eurotiomycetes</taxon>
        <taxon>Eurotiomycetidae</taxon>
        <taxon>Eurotiales</taxon>
        <taxon>Aspergillaceae</taxon>
        <taxon>Aspergillus</taxon>
        <taxon>Aspergillus subgen. Circumdati</taxon>
    </lineage>
</organism>
<evidence type="ECO:0000313" key="8">
    <source>
        <dbReference type="EMBL" id="KAF9885021.1"/>
    </source>
</evidence>
<dbReference type="SUPFAM" id="SSF53955">
    <property type="entry name" value="Lysozyme-like"/>
    <property type="match status" value="1"/>
</dbReference>
<dbReference type="InterPro" id="IPR051018">
    <property type="entry name" value="Bacteriophage_GH24"/>
</dbReference>
<evidence type="ECO:0000256" key="4">
    <source>
        <dbReference type="ARBA" id="ARBA00022801"/>
    </source>
</evidence>
<sequence length="182" mass="18853">MLSTILITLIPTLTAAACVGPAVNTATLDLIKGFEGFRADPYDDGFGNPTIGYGHLCSDSSCSDVGYPIPLSDESGTQLLADDLSGFQDAVTNALAEPVVLNDNQYGALVSWTFNVGSGNMGSSSLVSRMNAGEEVGAVATEELPKWVYANGEVVDGLVRRRDAEVALFNTASSVGALPVAC</sequence>
<feature type="signal peptide" evidence="7">
    <location>
        <begin position="1"/>
        <end position="16"/>
    </location>
</feature>
<accession>A0AAD4CEI4</accession>